<dbReference type="SUPFAM" id="SSF47769">
    <property type="entry name" value="SAM/Pointed domain"/>
    <property type="match status" value="1"/>
</dbReference>
<feature type="coiled-coil region" evidence="6">
    <location>
        <begin position="1407"/>
        <end position="1451"/>
    </location>
</feature>
<keyword evidence="5" id="KW-0040">ANK repeat</keyword>
<dbReference type="SMART" id="SM00015">
    <property type="entry name" value="IQ"/>
    <property type="match status" value="6"/>
</dbReference>
<dbReference type="PANTHER" id="PTHR22998:SF1">
    <property type="entry name" value="NAD(+) HYDROLASE SARM1"/>
    <property type="match status" value="1"/>
</dbReference>
<keyword evidence="2" id="KW-0963">Cytoplasm</keyword>
<feature type="region of interest" description="Disordered" evidence="7">
    <location>
        <begin position="983"/>
        <end position="1014"/>
    </location>
</feature>
<comment type="subcellular location">
    <subcellularLocation>
        <location evidence="1">Cytoplasm</location>
    </subcellularLocation>
</comment>
<dbReference type="SUPFAM" id="SSF53474">
    <property type="entry name" value="alpha/beta-Hydrolases"/>
    <property type="match status" value="1"/>
</dbReference>
<keyword evidence="10" id="KW-1185">Reference proteome</keyword>
<feature type="compositionally biased region" description="Pro residues" evidence="7">
    <location>
        <begin position="832"/>
        <end position="843"/>
    </location>
</feature>
<dbReference type="InterPro" id="IPR036770">
    <property type="entry name" value="Ankyrin_rpt-contain_sf"/>
</dbReference>
<organism evidence="9 10">
    <name type="scientific">Tetraparma gracilis</name>
    <dbReference type="NCBI Taxonomy" id="2962635"/>
    <lineage>
        <taxon>Eukaryota</taxon>
        <taxon>Sar</taxon>
        <taxon>Stramenopiles</taxon>
        <taxon>Ochrophyta</taxon>
        <taxon>Bolidophyceae</taxon>
        <taxon>Parmales</taxon>
        <taxon>Triparmaceae</taxon>
        <taxon>Tetraparma</taxon>
    </lineage>
</organism>
<dbReference type="PROSITE" id="PS50105">
    <property type="entry name" value="SAM_DOMAIN"/>
    <property type="match status" value="1"/>
</dbReference>
<dbReference type="SUPFAM" id="SSF48403">
    <property type="entry name" value="Ankyrin repeat"/>
    <property type="match status" value="1"/>
</dbReference>
<feature type="repeat" description="ANK" evidence="5">
    <location>
        <begin position="1881"/>
        <end position="1913"/>
    </location>
</feature>
<dbReference type="Proteomes" id="UP001165060">
    <property type="component" value="Unassembled WGS sequence"/>
</dbReference>
<dbReference type="EMBL" id="BRYB01001823">
    <property type="protein sequence ID" value="GMI34406.1"/>
    <property type="molecule type" value="Genomic_DNA"/>
</dbReference>
<feature type="compositionally biased region" description="Basic residues" evidence="7">
    <location>
        <begin position="234"/>
        <end position="247"/>
    </location>
</feature>
<evidence type="ECO:0000256" key="1">
    <source>
        <dbReference type="ARBA" id="ARBA00004496"/>
    </source>
</evidence>
<dbReference type="PROSITE" id="PS50297">
    <property type="entry name" value="ANK_REP_REGION"/>
    <property type="match status" value="2"/>
</dbReference>
<evidence type="ECO:0000313" key="9">
    <source>
        <dbReference type="EMBL" id="GMI34406.1"/>
    </source>
</evidence>
<dbReference type="Pfam" id="PF12796">
    <property type="entry name" value="Ank_2"/>
    <property type="match status" value="1"/>
</dbReference>
<dbReference type="PROSITE" id="PS50096">
    <property type="entry name" value="IQ"/>
    <property type="match status" value="5"/>
</dbReference>
<keyword evidence="3" id="KW-0677">Repeat</keyword>
<dbReference type="InterPro" id="IPR039184">
    <property type="entry name" value="SARM1"/>
</dbReference>
<evidence type="ECO:0000256" key="4">
    <source>
        <dbReference type="ARBA" id="ARBA00022801"/>
    </source>
</evidence>
<keyword evidence="6" id="KW-0175">Coiled coil</keyword>
<dbReference type="InterPro" id="IPR001660">
    <property type="entry name" value="SAM"/>
</dbReference>
<feature type="region of interest" description="Disordered" evidence="7">
    <location>
        <begin position="638"/>
        <end position="668"/>
    </location>
</feature>
<dbReference type="Pfam" id="PF12777">
    <property type="entry name" value="MT"/>
    <property type="match status" value="1"/>
</dbReference>
<feature type="domain" description="SAM" evidence="8">
    <location>
        <begin position="1755"/>
        <end position="1819"/>
    </location>
</feature>
<dbReference type="Gene3D" id="3.40.50.1820">
    <property type="entry name" value="alpha/beta hydrolase"/>
    <property type="match status" value="1"/>
</dbReference>
<dbReference type="Pfam" id="PF00612">
    <property type="entry name" value="IQ"/>
    <property type="match status" value="2"/>
</dbReference>
<protein>
    <recommendedName>
        <fullName evidence="8">SAM domain-containing protein</fullName>
    </recommendedName>
</protein>
<gene>
    <name evidence="9" type="ORF">TeGR_g13835</name>
</gene>
<feature type="region of interest" description="Disordered" evidence="7">
    <location>
        <begin position="156"/>
        <end position="262"/>
    </location>
</feature>
<evidence type="ECO:0000256" key="7">
    <source>
        <dbReference type="SAM" id="MobiDB-lite"/>
    </source>
</evidence>
<evidence type="ECO:0000256" key="2">
    <source>
        <dbReference type="ARBA" id="ARBA00022490"/>
    </source>
</evidence>
<keyword evidence="4" id="KW-0378">Hydrolase</keyword>
<sequence>PAAAIRMVVTTVMIILRSKSLSWDKSRALMSNGDRFLNEILDFDPEDLTDRQYTDLEPYVRNPNFRPDAIKPISVVAAKFCCWVLGVVNAYKCRKGLAHERVDVLATDEFFNSNFGLTKRTNPLDQMLSPDSKRADPGALVAPMPSMQMAMQEVEGGAPNRNWQDFEKDKVKRKKRKDQMKAKYDTHKTTSVGFGRTGNPLDDMVSPMKSKRQQPLLYDSDSSQEVLAEPSAVHQKRAKVAAQRRRMDKLSAEGGSTASGQAHERKNLLCSDGVTRIPYEVIGVSEMEITRINFVVCHDIFDSADMTKMLFVKLTKKHPGCQILLFNYPGQAGTTFPNERSNSTATMVPAGAEHDEPALNNDWISDRVHELMGHTDATGEFISSAQPFHMIGIGSGLPIALAFAEKYGESSKYNKTLRSIVSVNGYSGIDPQLASILHSSLNAFKSFPANRPDLPVSYFTRFLFSENYLEHVPRNLALNLYTAVTNPISLEGRVRLCAGTLKNRDMKKIMKNLKIPLIAMQSTENMLVNASNVDSLLDGRNASHVWSHQLHLNRPEEDNCYGEQSLESLLGALNRKRGAMVVFVRAGHALAQESKRSVVDLLDILACPTPAYTGVTVPDAMQSTQFEPTKKLVKKAGGVPVAGAEDEEKKEDVKYKPGEFLEDARDQERLEEDAMVRAEERAAAPSPVPAPAPEPAEKSHFENLQDELMAQIASEHKQMVEDANLAPDPEPDFTEATPYAMEGMPDLNYPSAVEEGEQYESELARKEAEIKKSIEERTEREKARLRAEEEAAQKKIMDDMQRDIERDKQAQMRAAAEAQAAREQELASKKPYIPPPVGIPPPSDSTASASELFSPIKPPKVASTEEPSTRFYMQDVRGGEKELAMGRDPPVASAAEASLGIYGGFTQGMPSGDVARPVQIKETIPGLNLAPSASADSAAAEASFEQMFGGANPAPPAGISAEAQKMLDMGVPIEAVPPALLVPPPTDDQKAWRSWSKNPGKKEAPLPSSDEVMRMDEELRSAYEQEKRERDQLARKEEEDGQRMIIEIQKKQEERRKQFEREDAAKLAKLEYEALERQAQRSQEELQRRLQIQAAEEDLIKAGLAERYDGPEQMRVMPPTFYEEQKELPEVFRTENDLDKIMDGLNEDEQAARKLGVTNMEEFEGIKRKMAQQQMERDSQLRTMKEDEQTSLFNEMASRIQNVARGMLGKKKSRGVREQMYRQAEMVSAAIKIQRTCRGFVSRRRVLMMRQQEVMQLILGSSATTIARVWRGYQGRCIYLAKVRLVSVAFLQRIFRGMLGRKAARKERERLEEMRMRAMASIKIQSTWKMKVAREEYRVLRVHLLASVEIQRIFRGMIGRRRASRVRKWESTEPGADRLKLGLELINESKIAFERQSEEIDALHRAQEKSEARVSHIHQELKESEKELSVLEKELQDIDQIEKDLQELTHEKLLLQMGIEGAAGVSRTGGYDPMLGEQEMEKGAGHDIFQANDDEEGGSRPGSRQKGGGKRMGGGAMSREQLRAKQADSHALEMAIHMKRAEREKKKQELESEFTLVFSEVERKRGQLEKLEIAIADMESTRQRKDREFGRLQRNLMELLQEQKFELDSLREKGIELETATATSAAAAAATAAKAKEHEIQSSQMFNQQEELMKFQFMSMSLSYFSSLNMLKQMREINTDTTSAAVSASADTAAAAAAAAAAANIPAIKQLKLGAEDAIDAAIAQKEAELHHFKSREEDAIVAKKEPFPQNVGHWSVAEVGRWLQTLSLGQYVASFEEACVDGDFLLELREEDMSSVLNVTHKLHRRKIMLAREKLNPLNRVELAKKDVVEREEKAEAKRDADYGDVPDLNTVFSQCRHGRLKRIEESLRLGFDINAEDEKGNTLLLVAVQNGHRKMLDLILNRGANINSQNVNGNTALHYALAFDKTGELAEFLIEKGADDGLENKAGLSPYDGLGENGM</sequence>
<dbReference type="InterPro" id="IPR000048">
    <property type="entry name" value="IQ_motif_EF-hand-BS"/>
</dbReference>
<feature type="coiled-coil region" evidence="6">
    <location>
        <begin position="1016"/>
        <end position="1096"/>
    </location>
</feature>
<dbReference type="Pfam" id="PF00536">
    <property type="entry name" value="SAM_1"/>
    <property type="match status" value="1"/>
</dbReference>
<accession>A0ABQ6MX51</accession>
<feature type="compositionally biased region" description="Basic and acidic residues" evidence="7">
    <location>
        <begin position="762"/>
        <end position="810"/>
    </location>
</feature>
<evidence type="ECO:0000256" key="5">
    <source>
        <dbReference type="PROSITE-ProRule" id="PRU00023"/>
    </source>
</evidence>
<dbReference type="InterPro" id="IPR013761">
    <property type="entry name" value="SAM/pointed_sf"/>
</dbReference>
<dbReference type="CDD" id="cd09487">
    <property type="entry name" value="SAM_superfamily"/>
    <property type="match status" value="1"/>
</dbReference>
<dbReference type="Gene3D" id="1.20.5.190">
    <property type="match status" value="3"/>
</dbReference>
<feature type="compositionally biased region" description="Basic and acidic residues" evidence="7">
    <location>
        <begin position="179"/>
        <end position="188"/>
    </location>
</feature>
<dbReference type="Gene3D" id="1.20.920.60">
    <property type="match status" value="1"/>
</dbReference>
<feature type="repeat" description="ANK" evidence="5">
    <location>
        <begin position="1914"/>
        <end position="1947"/>
    </location>
</feature>
<feature type="region of interest" description="Disordered" evidence="7">
    <location>
        <begin position="727"/>
        <end position="868"/>
    </location>
</feature>
<evidence type="ECO:0000259" key="8">
    <source>
        <dbReference type="PROSITE" id="PS50105"/>
    </source>
</evidence>
<dbReference type="InterPro" id="IPR024743">
    <property type="entry name" value="Dynein_HC_stalk"/>
</dbReference>
<dbReference type="SMART" id="SM00454">
    <property type="entry name" value="SAM"/>
    <property type="match status" value="1"/>
</dbReference>
<dbReference type="PANTHER" id="PTHR22998">
    <property type="entry name" value="SARM1"/>
    <property type="match status" value="1"/>
</dbReference>
<evidence type="ECO:0000313" key="10">
    <source>
        <dbReference type="Proteomes" id="UP001165060"/>
    </source>
</evidence>
<feature type="non-terminal residue" evidence="9">
    <location>
        <position position="1"/>
    </location>
</feature>
<dbReference type="SMART" id="SM00248">
    <property type="entry name" value="ANK"/>
    <property type="match status" value="2"/>
</dbReference>
<reference evidence="9 10" key="1">
    <citation type="journal article" date="2023" name="Commun. Biol.">
        <title>Genome analysis of Parmales, the sister group of diatoms, reveals the evolutionary specialization of diatoms from phago-mixotrophs to photoautotrophs.</title>
        <authorList>
            <person name="Ban H."/>
            <person name="Sato S."/>
            <person name="Yoshikawa S."/>
            <person name="Yamada K."/>
            <person name="Nakamura Y."/>
            <person name="Ichinomiya M."/>
            <person name="Sato N."/>
            <person name="Blanc-Mathieu R."/>
            <person name="Endo H."/>
            <person name="Kuwata A."/>
            <person name="Ogata H."/>
        </authorList>
    </citation>
    <scope>NUCLEOTIDE SEQUENCE [LARGE SCALE GENOMIC DNA]</scope>
</reference>
<evidence type="ECO:0000256" key="6">
    <source>
        <dbReference type="SAM" id="Coils"/>
    </source>
</evidence>
<evidence type="ECO:0000256" key="3">
    <source>
        <dbReference type="ARBA" id="ARBA00022737"/>
    </source>
</evidence>
<dbReference type="Gene3D" id="1.25.40.20">
    <property type="entry name" value="Ankyrin repeat-containing domain"/>
    <property type="match status" value="1"/>
</dbReference>
<dbReference type="Gene3D" id="1.10.150.50">
    <property type="entry name" value="Transcription Factor, Ets-1"/>
    <property type="match status" value="1"/>
</dbReference>
<feature type="region of interest" description="Disordered" evidence="7">
    <location>
        <begin position="1489"/>
        <end position="1519"/>
    </location>
</feature>
<dbReference type="PROSITE" id="PS50088">
    <property type="entry name" value="ANK_REPEAT"/>
    <property type="match status" value="2"/>
</dbReference>
<proteinExistence type="predicted"/>
<dbReference type="InterPro" id="IPR002110">
    <property type="entry name" value="Ankyrin_rpt"/>
</dbReference>
<dbReference type="InterPro" id="IPR029058">
    <property type="entry name" value="AB_hydrolase_fold"/>
</dbReference>
<feature type="coiled-coil region" evidence="6">
    <location>
        <begin position="1531"/>
        <end position="1613"/>
    </location>
</feature>
<comment type="caution">
    <text evidence="9">The sequence shown here is derived from an EMBL/GenBank/DDBJ whole genome shotgun (WGS) entry which is preliminary data.</text>
</comment>
<name>A0ABQ6MX51_9STRA</name>
<feature type="compositionally biased region" description="Basic and acidic residues" evidence="7">
    <location>
        <begin position="650"/>
        <end position="668"/>
    </location>
</feature>